<evidence type="ECO:0000313" key="2">
    <source>
        <dbReference type="Proteomes" id="UP000014570"/>
    </source>
</evidence>
<reference evidence="1 2" key="1">
    <citation type="submission" date="2013-04" db="EMBL/GenBank/DDBJ databases">
        <authorList>
            <person name="Harkins D.M."/>
            <person name="Durkin A.S."/>
            <person name="Brinkac L.M."/>
            <person name="Haft D.H."/>
            <person name="Selengut J.D."/>
            <person name="Sanka R."/>
            <person name="DePew J."/>
            <person name="Purushe J."/>
            <person name="Chanthongthip A."/>
            <person name="Lattana O."/>
            <person name="Phetsouvanh R."/>
            <person name="Newton P.N."/>
            <person name="Vinetz J.M."/>
            <person name="Sutton G.G."/>
            <person name="Nierman W.C."/>
            <person name="Fouts D.E."/>
        </authorList>
    </citation>
    <scope>NUCLEOTIDE SEQUENCE [LARGE SCALE GENOMIC DNA]</scope>
    <source>
        <strain evidence="1 2">UI 09931</strain>
    </source>
</reference>
<sequence length="65" mass="7501">MSIKFLRSFCSPKKVRTPCKLRILYIALEFGLRILVDSDFQTLEAGVDFLSDLQFLKTTKIFGKL</sequence>
<dbReference type="EMBL" id="AHNP02000004">
    <property type="protein sequence ID" value="EPG58766.1"/>
    <property type="molecule type" value="Genomic_DNA"/>
</dbReference>
<dbReference type="Proteomes" id="UP000014570">
    <property type="component" value="Unassembled WGS sequence"/>
</dbReference>
<proteinExistence type="predicted"/>
<gene>
    <name evidence="1" type="ORF">LEP1GSC103_0303</name>
</gene>
<evidence type="ECO:0000313" key="1">
    <source>
        <dbReference type="EMBL" id="EPG58766.1"/>
    </source>
</evidence>
<organism evidence="1 2">
    <name type="scientific">Leptospira borgpetersenii serovar Javanica str. UI 09931</name>
    <dbReference type="NCBI Taxonomy" id="1049767"/>
    <lineage>
        <taxon>Bacteria</taxon>
        <taxon>Pseudomonadati</taxon>
        <taxon>Spirochaetota</taxon>
        <taxon>Spirochaetia</taxon>
        <taxon>Leptospirales</taxon>
        <taxon>Leptospiraceae</taxon>
        <taxon>Leptospira</taxon>
    </lineage>
</organism>
<comment type="caution">
    <text evidence="1">The sequence shown here is derived from an EMBL/GenBank/DDBJ whole genome shotgun (WGS) entry which is preliminary data.</text>
</comment>
<protein>
    <submittedName>
        <fullName evidence="1">Uncharacterized protein</fullName>
    </submittedName>
</protein>
<accession>A0AAV3JDS3</accession>
<name>A0AAV3JDS3_LEPBO</name>
<dbReference type="AlphaFoldDB" id="A0AAV3JDS3"/>